<evidence type="ECO:0000256" key="2">
    <source>
        <dbReference type="ARBA" id="ARBA00023136"/>
    </source>
</evidence>
<dbReference type="KEGG" id="mgot:MgSA37_00937"/>
<dbReference type="OrthoDB" id="1086219at2"/>
<dbReference type="InterPro" id="IPR041700">
    <property type="entry name" value="OMP_b-brl_3"/>
</dbReference>
<keyword evidence="3" id="KW-0998">Cell outer membrane</keyword>
<dbReference type="GO" id="GO:0009279">
    <property type="term" value="C:cell outer membrane"/>
    <property type="evidence" value="ECO:0007669"/>
    <property type="project" value="UniProtKB-SubCell"/>
</dbReference>
<evidence type="ECO:0000256" key="3">
    <source>
        <dbReference type="ARBA" id="ARBA00023237"/>
    </source>
</evidence>
<reference evidence="4 5" key="1">
    <citation type="submission" date="2015-12" db="EMBL/GenBank/DDBJ databases">
        <title>Genome sequence of Mucilaginibacter gotjawali.</title>
        <authorList>
            <person name="Lee J.S."/>
            <person name="Lee K.C."/>
            <person name="Kim K.K."/>
            <person name="Lee B.W."/>
        </authorList>
    </citation>
    <scope>NUCLEOTIDE SEQUENCE [LARGE SCALE GENOMIC DNA]</scope>
    <source>
        <strain evidence="4 5">SA3-7</strain>
    </source>
</reference>
<dbReference type="Pfam" id="PF14905">
    <property type="entry name" value="OMP_b-brl_3"/>
    <property type="match status" value="1"/>
</dbReference>
<sequence length="935" mass="103865">MKFTFTLLPFIILFSLRLSAQSVYSVKGDIVDTTENAKLVNASISVLNAKDSTLVSFTRAGTGGAFAIGNLHKGKFILLVSYPTYADYVDRFSLDSAKSAQDFGKLNMLLKARLLRDVIIKGTRSAMKIKGDTTEYNAGAFKVQPNAKVEDLLKQLPGIEVDKDGKITAQGQSVGKVLVDGEEFFGDDPTLVTKNIRADMVDKVQLYDKKSDQATFTGIDDGQKTKTINIKLKEDKKNGYFGKVDAGAATNDYYEGQFLFNKFKAKEKFSAYFTVGNNGKTGLGWDDNQKYGGSGGLEFGDNGEMYFTGGGNGDGLDSFSGQYNGQGTPIARNGGLHYDTKWNADKESINVNYKIGSLEVNGTSNTLTQKYLSDTTYKGNTSQTFDNFMFRQKLDLTYQIKLDTTSNLKIMADGTLKNTHARSNYFSTNTRGSVIDTLVNTNSRNIDNKDNTQIFDASAFYTKKLKKKGRTFSFLASMSQNETTSNGYLKSTTNLYDPVILKKLDTSEIIDQYKTADTKSISFKTNLTYTEPLAKDFSIIFNYGLSVNNGTSNLASFNQAAPGVYTLKVDSLSDNYKLNELANQVGAVFNIKKNKLVFNFGTKVSNVNFNQTDEVTGDMLKRSFVNWMPQANLSYRFTQQQSINLFYNGNTVQPTIGQIQPIAVNTDPLNITVGNPNLTPSFTNRFFFYYNSYKVLSGQSIFLNGNYSFTTNPIVSNVVTDTTGKSVSQYINVKNKKLSNYNMNAYFDRKLAKLDVNIGLGLSLNGSDSYNFSNSALDLIKSNTYSAQFRVSKYKEKKYEFNLSAGPNYTFSGSSLLPQINNNGRGFNADYYFNVYLPGKFQVGSDGNYQNRGKTETFNTVYNRTLINASISKTFLKADNLKISASANDLLNQNSGFDRSSSGNMITQNTYTTIKRYFMLSVVWDFNKMGGITKK</sequence>
<comment type="subcellular location">
    <subcellularLocation>
        <location evidence="1">Cell outer membrane</location>
    </subcellularLocation>
</comment>
<keyword evidence="5" id="KW-1185">Reference proteome</keyword>
<dbReference type="SUPFAM" id="SSF56935">
    <property type="entry name" value="Porins"/>
    <property type="match status" value="1"/>
</dbReference>
<evidence type="ECO:0000313" key="5">
    <source>
        <dbReference type="Proteomes" id="UP000218263"/>
    </source>
</evidence>
<name>A0A120MYA9_9SPHI</name>
<dbReference type="Gene3D" id="2.40.170.20">
    <property type="entry name" value="TonB-dependent receptor, beta-barrel domain"/>
    <property type="match status" value="1"/>
</dbReference>
<protein>
    <submittedName>
        <fullName evidence="4">Uncharacterized protein</fullName>
    </submittedName>
</protein>
<evidence type="ECO:0000256" key="1">
    <source>
        <dbReference type="ARBA" id="ARBA00004442"/>
    </source>
</evidence>
<dbReference type="InterPro" id="IPR036942">
    <property type="entry name" value="Beta-barrel_TonB_sf"/>
</dbReference>
<dbReference type="AlphaFoldDB" id="A0A120MYA9"/>
<dbReference type="Proteomes" id="UP000218263">
    <property type="component" value="Chromosome"/>
</dbReference>
<evidence type="ECO:0000313" key="4">
    <source>
        <dbReference type="EMBL" id="BAU52774.1"/>
    </source>
</evidence>
<dbReference type="EMBL" id="AP017313">
    <property type="protein sequence ID" value="BAU52774.1"/>
    <property type="molecule type" value="Genomic_DNA"/>
</dbReference>
<gene>
    <name evidence="4" type="ORF">MgSA37_00937</name>
</gene>
<organism evidence="4 5">
    <name type="scientific">Mucilaginibacter gotjawali</name>
    <dbReference type="NCBI Taxonomy" id="1550579"/>
    <lineage>
        <taxon>Bacteria</taxon>
        <taxon>Pseudomonadati</taxon>
        <taxon>Bacteroidota</taxon>
        <taxon>Sphingobacteriia</taxon>
        <taxon>Sphingobacteriales</taxon>
        <taxon>Sphingobacteriaceae</taxon>
        <taxon>Mucilaginibacter</taxon>
    </lineage>
</organism>
<dbReference type="RefSeq" id="WP_096350061.1">
    <property type="nucleotide sequence ID" value="NZ_AP017313.1"/>
</dbReference>
<accession>A0A120MYA9</accession>
<keyword evidence="2" id="KW-0472">Membrane</keyword>
<proteinExistence type="predicted"/>